<gene>
    <name evidence="3" type="ORF">GCM10009854_45940</name>
</gene>
<dbReference type="Gene3D" id="3.30.300.20">
    <property type="match status" value="1"/>
</dbReference>
<dbReference type="RefSeq" id="WP_344136870.1">
    <property type="nucleotide sequence ID" value="NZ_BAAARA010000022.1"/>
</dbReference>
<dbReference type="Gene3D" id="2.20.25.10">
    <property type="match status" value="1"/>
</dbReference>
<dbReference type="PANTHER" id="PTHR33797">
    <property type="entry name" value="ORGANIC HYDROPEROXIDE RESISTANCE PROTEIN-LIKE"/>
    <property type="match status" value="1"/>
</dbReference>
<dbReference type="NCBIfam" id="TIGR03561">
    <property type="entry name" value="organ_hyd_perox"/>
    <property type="match status" value="1"/>
</dbReference>
<dbReference type="Pfam" id="PF02566">
    <property type="entry name" value="OsmC"/>
    <property type="match status" value="1"/>
</dbReference>
<comment type="caution">
    <text evidence="3">The sequence shown here is derived from an EMBL/GenBank/DDBJ whole genome shotgun (WGS) entry which is preliminary data.</text>
</comment>
<evidence type="ECO:0000256" key="2">
    <source>
        <dbReference type="SAM" id="MobiDB-lite"/>
    </source>
</evidence>
<feature type="compositionally biased region" description="Low complexity" evidence="2">
    <location>
        <begin position="1"/>
        <end position="13"/>
    </location>
</feature>
<protein>
    <submittedName>
        <fullName evidence="3">Organic hydroperoxide resistance protein</fullName>
    </submittedName>
</protein>
<dbReference type="EMBL" id="BAAARA010000022">
    <property type="protein sequence ID" value="GAA2361409.1"/>
    <property type="molecule type" value="Genomic_DNA"/>
</dbReference>
<dbReference type="SUPFAM" id="SSF82784">
    <property type="entry name" value="OsmC-like"/>
    <property type="match status" value="1"/>
</dbReference>
<proteinExistence type="inferred from homology"/>
<feature type="region of interest" description="Disordered" evidence="2">
    <location>
        <begin position="1"/>
        <end position="26"/>
    </location>
</feature>
<keyword evidence="4" id="KW-1185">Reference proteome</keyword>
<evidence type="ECO:0000313" key="3">
    <source>
        <dbReference type="EMBL" id="GAA2361409.1"/>
    </source>
</evidence>
<dbReference type="InterPro" id="IPR019953">
    <property type="entry name" value="OHR"/>
</dbReference>
<reference evidence="4" key="1">
    <citation type="journal article" date="2019" name="Int. J. Syst. Evol. Microbiol.">
        <title>The Global Catalogue of Microorganisms (GCM) 10K type strain sequencing project: providing services to taxonomists for standard genome sequencing and annotation.</title>
        <authorList>
            <consortium name="The Broad Institute Genomics Platform"/>
            <consortium name="The Broad Institute Genome Sequencing Center for Infectious Disease"/>
            <person name="Wu L."/>
            <person name="Ma J."/>
        </authorList>
    </citation>
    <scope>NUCLEOTIDE SEQUENCE [LARGE SCALE GENOMIC DNA]</scope>
    <source>
        <strain evidence="4">JCM 16221</strain>
    </source>
</reference>
<dbReference type="InterPro" id="IPR036102">
    <property type="entry name" value="OsmC/Ohrsf"/>
</dbReference>
<dbReference type="InterPro" id="IPR015946">
    <property type="entry name" value="KH_dom-like_a/b"/>
</dbReference>
<sequence length="138" mass="13715">MTALYTARATSTGDGRGGRTRSSDGAVDLDLAIPEEMGGEGGGSNPEQLFAAGYSACFHSALKLVARKAGVDAGGASVTAEVGIGSNGQGGYALGVALVVDVPGASKQQAQQLAEDADAVCPYSNAVRGNIDIDVRVA</sequence>
<accession>A0ABP5TTL3</accession>
<evidence type="ECO:0000313" key="4">
    <source>
        <dbReference type="Proteomes" id="UP001501218"/>
    </source>
</evidence>
<comment type="similarity">
    <text evidence="1">Belongs to the OsmC/Ohr family.</text>
</comment>
<name>A0ABP5TTL3_9PSEU</name>
<dbReference type="Proteomes" id="UP001501218">
    <property type="component" value="Unassembled WGS sequence"/>
</dbReference>
<evidence type="ECO:0000256" key="1">
    <source>
        <dbReference type="ARBA" id="ARBA00007378"/>
    </source>
</evidence>
<dbReference type="InterPro" id="IPR003718">
    <property type="entry name" value="OsmC/Ohr_fam"/>
</dbReference>
<dbReference type="PANTHER" id="PTHR33797:SF2">
    <property type="entry name" value="ORGANIC HYDROPEROXIDE RESISTANCE PROTEIN-LIKE"/>
    <property type="match status" value="1"/>
</dbReference>
<organism evidence="3 4">
    <name type="scientific">Saccharopolyspora halophila</name>
    <dbReference type="NCBI Taxonomy" id="405551"/>
    <lineage>
        <taxon>Bacteria</taxon>
        <taxon>Bacillati</taxon>
        <taxon>Actinomycetota</taxon>
        <taxon>Actinomycetes</taxon>
        <taxon>Pseudonocardiales</taxon>
        <taxon>Pseudonocardiaceae</taxon>
        <taxon>Saccharopolyspora</taxon>
    </lineage>
</organism>